<dbReference type="InterPro" id="IPR051049">
    <property type="entry name" value="Dienelactone_hydrolase-like"/>
</dbReference>
<dbReference type="Proteomes" id="UP001139450">
    <property type="component" value="Unassembled WGS sequence"/>
</dbReference>
<dbReference type="AlphaFoldDB" id="A0A9X2B7M5"/>
<keyword evidence="3" id="KW-1185">Reference proteome</keyword>
<gene>
    <name evidence="2" type="ORF">MUY27_03405</name>
</gene>
<dbReference type="RefSeq" id="WP_245128567.1">
    <property type="nucleotide sequence ID" value="NZ_JALJEJ010000001.1"/>
</dbReference>
<dbReference type="Pfam" id="PF01738">
    <property type="entry name" value="DLH"/>
    <property type="match status" value="1"/>
</dbReference>
<sequence length="234" mass="25825">MENKTYVELQVPDSSAMNAYISLPETTDGKKLGIIVVQEAFGVNSHIKRVTDKFAAEGYVAIAPEFFHRTAPSGFQGDYNNFDSVAPHIQGLTNQHLADDLKAAYEWLISQDNVDPERIFCVGYCMGGRAAFIANTALPLKAAVSYYGGRMDSALDLVKNIHGKHLFFWGGLDKHIPKEQIDRVTQAMTDAGKDYVNVVFSKADHGFNSDDRSSFNAAASSEAWTLTFQFLKNA</sequence>
<protein>
    <submittedName>
        <fullName evidence="2">Dienelactone hydrolase family protein</fullName>
    </submittedName>
</protein>
<keyword evidence="2" id="KW-0378">Hydrolase</keyword>
<accession>A0A9X2B7M5</accession>
<dbReference type="InterPro" id="IPR002925">
    <property type="entry name" value="Dienelactn_hydro"/>
</dbReference>
<name>A0A9X2B7M5_9SPHI</name>
<comment type="caution">
    <text evidence="2">The sequence shown here is derived from an EMBL/GenBank/DDBJ whole genome shotgun (WGS) entry which is preliminary data.</text>
</comment>
<feature type="domain" description="Dienelactone hydrolase" evidence="1">
    <location>
        <begin position="17"/>
        <end position="233"/>
    </location>
</feature>
<reference evidence="2" key="1">
    <citation type="submission" date="2022-04" db="EMBL/GenBank/DDBJ databases">
        <title>Mucilaginibacter sp. RS28 isolated from freshwater.</title>
        <authorList>
            <person name="Ko S.-R."/>
        </authorList>
    </citation>
    <scope>NUCLEOTIDE SEQUENCE</scope>
    <source>
        <strain evidence="2">RS28</strain>
    </source>
</reference>
<evidence type="ECO:0000313" key="2">
    <source>
        <dbReference type="EMBL" id="MCJ8208739.1"/>
    </source>
</evidence>
<evidence type="ECO:0000259" key="1">
    <source>
        <dbReference type="Pfam" id="PF01738"/>
    </source>
</evidence>
<evidence type="ECO:0000313" key="3">
    <source>
        <dbReference type="Proteomes" id="UP001139450"/>
    </source>
</evidence>
<dbReference type="InterPro" id="IPR029058">
    <property type="entry name" value="AB_hydrolase_fold"/>
</dbReference>
<dbReference type="Gene3D" id="3.40.50.1820">
    <property type="entry name" value="alpha/beta hydrolase"/>
    <property type="match status" value="1"/>
</dbReference>
<dbReference type="EMBL" id="JALJEJ010000001">
    <property type="protein sequence ID" value="MCJ8208739.1"/>
    <property type="molecule type" value="Genomic_DNA"/>
</dbReference>
<proteinExistence type="predicted"/>
<dbReference type="GO" id="GO:0016787">
    <property type="term" value="F:hydrolase activity"/>
    <property type="evidence" value="ECO:0007669"/>
    <property type="project" value="UniProtKB-KW"/>
</dbReference>
<organism evidence="2 3">
    <name type="scientific">Mucilaginibacter straminoryzae</name>
    <dbReference type="NCBI Taxonomy" id="2932774"/>
    <lineage>
        <taxon>Bacteria</taxon>
        <taxon>Pseudomonadati</taxon>
        <taxon>Bacteroidota</taxon>
        <taxon>Sphingobacteriia</taxon>
        <taxon>Sphingobacteriales</taxon>
        <taxon>Sphingobacteriaceae</taxon>
        <taxon>Mucilaginibacter</taxon>
    </lineage>
</organism>
<dbReference type="SUPFAM" id="SSF53474">
    <property type="entry name" value="alpha/beta-Hydrolases"/>
    <property type="match status" value="1"/>
</dbReference>
<dbReference type="PANTHER" id="PTHR46623:SF6">
    <property type="entry name" value="ALPHA_BETA-HYDROLASES SUPERFAMILY PROTEIN"/>
    <property type="match status" value="1"/>
</dbReference>
<dbReference type="PANTHER" id="PTHR46623">
    <property type="entry name" value="CARBOXYMETHYLENEBUTENOLIDASE-RELATED"/>
    <property type="match status" value="1"/>
</dbReference>